<dbReference type="AlphaFoldDB" id="A0AA36DNJ4"/>
<dbReference type="Proteomes" id="UP001176961">
    <property type="component" value="Unassembled WGS sequence"/>
</dbReference>
<comment type="caution">
    <text evidence="2">The sequence shown here is derived from an EMBL/GenBank/DDBJ whole genome shotgun (WGS) entry which is preliminary data.</text>
</comment>
<proteinExistence type="predicted"/>
<dbReference type="EMBL" id="CATQJL010000001">
    <property type="protein sequence ID" value="CAJ0590506.1"/>
    <property type="molecule type" value="Genomic_DNA"/>
</dbReference>
<gene>
    <name evidence="2" type="ORF">CYNAS_LOCUS2489</name>
</gene>
<organism evidence="2 3">
    <name type="scientific">Cylicocyclus nassatus</name>
    <name type="common">Nematode worm</name>
    <dbReference type="NCBI Taxonomy" id="53992"/>
    <lineage>
        <taxon>Eukaryota</taxon>
        <taxon>Metazoa</taxon>
        <taxon>Ecdysozoa</taxon>
        <taxon>Nematoda</taxon>
        <taxon>Chromadorea</taxon>
        <taxon>Rhabditida</taxon>
        <taxon>Rhabditina</taxon>
        <taxon>Rhabditomorpha</taxon>
        <taxon>Strongyloidea</taxon>
        <taxon>Strongylidae</taxon>
        <taxon>Cylicocyclus</taxon>
    </lineage>
</organism>
<feature type="region of interest" description="Disordered" evidence="1">
    <location>
        <begin position="135"/>
        <end position="159"/>
    </location>
</feature>
<protein>
    <submittedName>
        <fullName evidence="2">Uncharacterized protein</fullName>
    </submittedName>
</protein>
<evidence type="ECO:0000313" key="3">
    <source>
        <dbReference type="Proteomes" id="UP001176961"/>
    </source>
</evidence>
<evidence type="ECO:0000256" key="1">
    <source>
        <dbReference type="SAM" id="MobiDB-lite"/>
    </source>
</evidence>
<sequence>MFEIRPRSVRAYGEAVNEYVTRRSHQRQVDSAHVAELQRREQQNREVIENSNMENQDYYGEPPSASNIAADEDITSNHARNHDESTSDPEPFRMSVFERAIYYAIEMYRPYILSSVAAPPRVYAKQRSALRQLASPQKNDERVENEFNEENSAGIEEEVPRGNVYERNFGEDMLGFGHDELKPWMDVNLENSK</sequence>
<keyword evidence="3" id="KW-1185">Reference proteome</keyword>
<name>A0AA36DNJ4_CYLNA</name>
<reference evidence="2" key="1">
    <citation type="submission" date="2023-07" db="EMBL/GenBank/DDBJ databases">
        <authorList>
            <consortium name="CYATHOMIX"/>
        </authorList>
    </citation>
    <scope>NUCLEOTIDE SEQUENCE</scope>
    <source>
        <strain evidence="2">N/A</strain>
    </source>
</reference>
<evidence type="ECO:0000313" key="2">
    <source>
        <dbReference type="EMBL" id="CAJ0590506.1"/>
    </source>
</evidence>
<accession>A0AA36DNJ4</accession>